<gene>
    <name evidence="1" type="ORF">KHA91_16825</name>
</gene>
<name>A0A942URP6_9BACI</name>
<dbReference type="Proteomes" id="UP000676456">
    <property type="component" value="Unassembled WGS sequence"/>
</dbReference>
<evidence type="ECO:0000313" key="1">
    <source>
        <dbReference type="EMBL" id="MBS4224387.1"/>
    </source>
</evidence>
<dbReference type="RefSeq" id="WP_213099403.1">
    <property type="nucleotide sequence ID" value="NZ_JAGYPK010000003.1"/>
</dbReference>
<dbReference type="Gene3D" id="2.50.20.10">
    <property type="entry name" value="Lipoprotein localisation LolA/LolB/LppX"/>
    <property type="match status" value="1"/>
</dbReference>
<proteinExistence type="predicted"/>
<keyword evidence="1" id="KW-0449">Lipoprotein</keyword>
<protein>
    <submittedName>
        <fullName evidence="1">Outer membrane lipoprotein carrier protein LolA</fullName>
    </submittedName>
</protein>
<comment type="caution">
    <text evidence="1">The sequence shown here is derived from an EMBL/GenBank/DDBJ whole genome shotgun (WGS) entry which is preliminary data.</text>
</comment>
<dbReference type="EMBL" id="JAGYPN010000003">
    <property type="protein sequence ID" value="MBS4224387.1"/>
    <property type="molecule type" value="Genomic_DNA"/>
</dbReference>
<reference evidence="1 2" key="1">
    <citation type="submission" date="2021-05" db="EMBL/GenBank/DDBJ databases">
        <title>Novel Bacillus species.</title>
        <authorList>
            <person name="Liu G."/>
        </authorList>
    </citation>
    <scope>NUCLEOTIDE SEQUENCE [LARGE SCALE GENOMIC DNA]</scope>
    <source>
        <strain evidence="1 2">FJAT-49682</strain>
    </source>
</reference>
<dbReference type="PANTHER" id="PTHR37507:SF2">
    <property type="entry name" value="SPORULATION PROTEIN YDCC"/>
    <property type="match status" value="1"/>
</dbReference>
<accession>A0A942URP6</accession>
<dbReference type="PANTHER" id="PTHR37507">
    <property type="entry name" value="SPORULATION PROTEIN YDCC"/>
    <property type="match status" value="1"/>
</dbReference>
<sequence length="340" mass="38491">MRKELWLFWALLVVIAVLSACGTKSQEDVTNGLHKKMEDLKGYKATAQMTLKVGNEPQSYDIDVWHNKPGNYRVHLKNAKKEQSQMILRNKSGVYVLTPALNKSYRFQSDWPQNSSQAYLYESLVKDVLKDKEAKFKSTKNHYVFKTKTRYQNNKMLPMQEITFNKNTLEPVTVKIMDADQNPVVTVKFSKMEFNAKFDKDAFETKKNMTSAQVELPVIANSEGDSEFTVKYSLADIPGVTLKEEKAVETGNGKRVFLTYDGEKSFTIVQEKAEFVPAASMETVEMQGEMVDLGFAIGAMTDHSISWSENGVDYMLASNDLTPDEMIMVAKSVQQDGTSK</sequence>
<evidence type="ECO:0000313" key="2">
    <source>
        <dbReference type="Proteomes" id="UP000676456"/>
    </source>
</evidence>
<organism evidence="1 2">
    <name type="scientific">Lederbergia citrea</name>
    <dbReference type="NCBI Taxonomy" id="2833581"/>
    <lineage>
        <taxon>Bacteria</taxon>
        <taxon>Bacillati</taxon>
        <taxon>Bacillota</taxon>
        <taxon>Bacilli</taxon>
        <taxon>Bacillales</taxon>
        <taxon>Bacillaceae</taxon>
        <taxon>Lederbergia</taxon>
    </lineage>
</organism>
<dbReference type="AlphaFoldDB" id="A0A942URP6"/>
<dbReference type="PROSITE" id="PS51257">
    <property type="entry name" value="PROKAR_LIPOPROTEIN"/>
    <property type="match status" value="1"/>
</dbReference>
<dbReference type="SUPFAM" id="SSF89392">
    <property type="entry name" value="Prokaryotic lipoproteins and lipoprotein localization factors"/>
    <property type="match status" value="1"/>
</dbReference>
<dbReference type="InterPro" id="IPR029046">
    <property type="entry name" value="LolA/LolB/LppX"/>
</dbReference>
<dbReference type="InterPro" id="IPR052944">
    <property type="entry name" value="Sporulation_related"/>
</dbReference>
<keyword evidence="2" id="KW-1185">Reference proteome</keyword>